<feature type="chain" id="PRO_5043834311" evidence="2">
    <location>
        <begin position="27"/>
        <end position="63"/>
    </location>
</feature>
<accession>A0AAW3VIM6</accession>
<feature type="signal peptide" evidence="2">
    <location>
        <begin position="1"/>
        <end position="26"/>
    </location>
</feature>
<comment type="caution">
    <text evidence="3">The sequence shown here is derived from an EMBL/GenBank/DDBJ whole genome shotgun (WGS) entry which is preliminary data.</text>
</comment>
<gene>
    <name evidence="3" type="ORF">HNP34_002778</name>
</gene>
<dbReference type="RefSeq" id="WP_004812236.1">
    <property type="nucleotide sequence ID" value="NZ_JACHLA010000023.1"/>
</dbReference>
<evidence type="ECO:0000256" key="1">
    <source>
        <dbReference type="SAM" id="MobiDB-lite"/>
    </source>
</evidence>
<keyword evidence="2" id="KW-0732">Signal</keyword>
<dbReference type="Proteomes" id="UP000548425">
    <property type="component" value="Unassembled WGS sequence"/>
</dbReference>
<dbReference type="EMBL" id="JACHLA010000023">
    <property type="protein sequence ID" value="MBB6364623.1"/>
    <property type="molecule type" value="Genomic_DNA"/>
</dbReference>
<sequence>MLFKNKFCTKLLLISAFFSIASFSYADGGLLFLEKNLKASKVENSKQKQVKNNESNESNESNE</sequence>
<feature type="region of interest" description="Disordered" evidence="1">
    <location>
        <begin position="43"/>
        <end position="63"/>
    </location>
</feature>
<reference evidence="3 4" key="1">
    <citation type="submission" date="2020-08" db="EMBL/GenBank/DDBJ databases">
        <title>Functional genomics of gut bacteria from endangered species of beetles.</title>
        <authorList>
            <person name="Carlos-Shanley C."/>
        </authorList>
    </citation>
    <scope>NUCLEOTIDE SEQUENCE [LARGE SCALE GENOMIC DNA]</scope>
    <source>
        <strain evidence="3 4">S00127</strain>
    </source>
</reference>
<organism evidence="3 4">
    <name type="scientific">Acinetobacter lwoffii</name>
    <dbReference type="NCBI Taxonomy" id="28090"/>
    <lineage>
        <taxon>Bacteria</taxon>
        <taxon>Pseudomonadati</taxon>
        <taxon>Pseudomonadota</taxon>
        <taxon>Gammaproteobacteria</taxon>
        <taxon>Moraxellales</taxon>
        <taxon>Moraxellaceae</taxon>
        <taxon>Acinetobacter</taxon>
    </lineage>
</organism>
<evidence type="ECO:0000256" key="2">
    <source>
        <dbReference type="SAM" id="SignalP"/>
    </source>
</evidence>
<evidence type="ECO:0000313" key="4">
    <source>
        <dbReference type="Proteomes" id="UP000548425"/>
    </source>
</evidence>
<name>A0AAW3VIM6_ACILW</name>
<evidence type="ECO:0000313" key="3">
    <source>
        <dbReference type="EMBL" id="MBB6364623.1"/>
    </source>
</evidence>
<protein>
    <submittedName>
        <fullName evidence="3">Uncharacterized protein</fullName>
    </submittedName>
</protein>
<feature type="compositionally biased region" description="Low complexity" evidence="1">
    <location>
        <begin position="52"/>
        <end position="63"/>
    </location>
</feature>
<dbReference type="AlphaFoldDB" id="A0AAW3VIM6"/>
<proteinExistence type="predicted"/>